<gene>
    <name evidence="1" type="ORF">TGME49_329200</name>
</gene>
<name>S8ETX9_TOXGM</name>
<dbReference type="OrthoDB" id="10687166at2759"/>
<proteinExistence type="predicted"/>
<dbReference type="AlphaFoldDB" id="S8ETX9"/>
<dbReference type="VEuPathDB" id="ToxoDB:TGME49_329200"/>
<sequence>MVHLRHRFSPRYDITLARIVDVLGVAAPHGRAVVCCQEVVTVWVCLRDFWAYSSGVGESECPAWDAWSNPVAEANDPSSLVSEYAACGVWWLHTVLPFSGMRLVAYLRGWEAELRHRCSPRCRITLARIVDVLGVAAPHGPAVVWHTTRRVDAPMDGSLPVVGRYAVCLGDARALCSGAEESECPAWDAWANPVAEANDPSSLVSEYAACGVWWLHTVLPFSGMRLVAYLRGWASDLRHKCSPRCRITLARIVDVLGVAAPHGPAVVWYATRRVHAHMAERLPVVSRYAVCLGDARAFCSGREESECPAWDAWANPVAEANDPSSLVSEYAACGVWRPHTVLPFSRMSLVAYLRGWVSEVVFRRGCSLTGSDKSECPAWDAWANPVAEANDPSSLVSEYAACGVWRPHTVLPFSRMSLVAYLRGWAAESACDIVGRFVQEAESVCNIVGRFVQEAESGWAMVERFVQVRLSVCDIVGRILQEVESLCDIVGCICQAAQSLCEIVGRFVQVLNSVCDIVGRILQEAEVAGWDEGVGGGDSQRSDVAVARIVDVVGVAAPHGPALYVCLGDGRAYCPGAGGKGAKGPGGGWCVSWRLLHHVA</sequence>
<dbReference type="GeneID" id="29769953"/>
<dbReference type="PhylomeDB" id="S8ETX9"/>
<evidence type="ECO:0000313" key="2">
    <source>
        <dbReference type="Proteomes" id="UP000001529"/>
    </source>
</evidence>
<accession>S8ETX9</accession>
<dbReference type="EMBL" id="KE139826">
    <property type="protein sequence ID" value="EPT24423.1"/>
    <property type="molecule type" value="Genomic_DNA"/>
</dbReference>
<dbReference type="RefSeq" id="XP_018634666.1">
    <property type="nucleotide sequence ID" value="XM_018783116.1"/>
</dbReference>
<dbReference type="Proteomes" id="UP000001529">
    <property type="component" value="Unassembled WGS sequence"/>
</dbReference>
<keyword evidence="2" id="KW-1185">Reference proteome</keyword>
<protein>
    <submittedName>
        <fullName evidence="1">Uncharacterized protein</fullName>
    </submittedName>
</protein>
<evidence type="ECO:0000313" key="1">
    <source>
        <dbReference type="EMBL" id="EPT24423.1"/>
    </source>
</evidence>
<organism evidence="1 2">
    <name type="scientific">Toxoplasma gondii (strain ATCC 50611 / Me49)</name>
    <dbReference type="NCBI Taxonomy" id="508771"/>
    <lineage>
        <taxon>Eukaryota</taxon>
        <taxon>Sar</taxon>
        <taxon>Alveolata</taxon>
        <taxon>Apicomplexa</taxon>
        <taxon>Conoidasida</taxon>
        <taxon>Coccidia</taxon>
        <taxon>Eucoccidiorida</taxon>
        <taxon>Eimeriorina</taxon>
        <taxon>Sarcocystidae</taxon>
        <taxon>Toxoplasma</taxon>
    </lineage>
</organism>
<reference evidence="1" key="1">
    <citation type="submission" date="2013-04" db="EMBL/GenBank/DDBJ databases">
        <authorList>
            <person name="Sibley D."/>
            <person name="Venepally P."/>
            <person name="Karamycheva S."/>
            <person name="Hadjithomas M."/>
            <person name="Khan A."/>
            <person name="Brunk B."/>
            <person name="Roos D."/>
            <person name="Caler E."/>
            <person name="Lorenzi H."/>
        </authorList>
    </citation>
    <scope>NUCLEOTIDE SEQUENCE</scope>
    <source>
        <strain evidence="1">ME49</strain>
    </source>
</reference>